<name>A0A7W6IDX5_9HYPH</name>
<dbReference type="Proteomes" id="UP000519439">
    <property type="component" value="Unassembled WGS sequence"/>
</dbReference>
<accession>A0A7W6IDX5</accession>
<protein>
    <submittedName>
        <fullName evidence="1">Uncharacterized protein</fullName>
    </submittedName>
</protein>
<dbReference type="EMBL" id="JACIDC010000004">
    <property type="protein sequence ID" value="MBB4039695.1"/>
    <property type="molecule type" value="Genomic_DNA"/>
</dbReference>
<comment type="caution">
    <text evidence="1">The sequence shown here is derived from an EMBL/GenBank/DDBJ whole genome shotgun (WGS) entry which is preliminary data.</text>
</comment>
<proteinExistence type="predicted"/>
<reference evidence="1 2" key="1">
    <citation type="submission" date="2020-08" db="EMBL/GenBank/DDBJ databases">
        <title>Genomic Encyclopedia of Type Strains, Phase IV (KMG-IV): sequencing the most valuable type-strain genomes for metagenomic binning, comparative biology and taxonomic classification.</title>
        <authorList>
            <person name="Goeker M."/>
        </authorList>
    </citation>
    <scope>NUCLEOTIDE SEQUENCE [LARGE SCALE GENOMIC DNA]</scope>
    <source>
        <strain evidence="1 2">DSM 15743</strain>
    </source>
</reference>
<evidence type="ECO:0000313" key="1">
    <source>
        <dbReference type="EMBL" id="MBB4039695.1"/>
    </source>
</evidence>
<organism evidence="1 2">
    <name type="scientific">Microvirga flocculans</name>
    <dbReference type="NCBI Taxonomy" id="217168"/>
    <lineage>
        <taxon>Bacteria</taxon>
        <taxon>Pseudomonadati</taxon>
        <taxon>Pseudomonadota</taxon>
        <taxon>Alphaproteobacteria</taxon>
        <taxon>Hyphomicrobiales</taxon>
        <taxon>Methylobacteriaceae</taxon>
        <taxon>Microvirga</taxon>
    </lineage>
</organism>
<evidence type="ECO:0000313" key="2">
    <source>
        <dbReference type="Proteomes" id="UP000519439"/>
    </source>
</evidence>
<dbReference type="AlphaFoldDB" id="A0A7W6IDX5"/>
<dbReference type="RefSeq" id="WP_245265190.1">
    <property type="nucleotide sequence ID" value="NZ_JACIDC010000004.1"/>
</dbReference>
<sequence length="99" mass="11284">MPNKITKFHLSRLTPEGGLKGRGNTPPLPDAVREHLGRTLRADYYERGDKPRYLGDPALPSEFDVYLSRLEKKERALRSMRIREHGMKAVAKALSNLNL</sequence>
<keyword evidence="2" id="KW-1185">Reference proteome</keyword>
<gene>
    <name evidence="1" type="ORF">GGR34_001342</name>
</gene>